<dbReference type="GO" id="GO:0005886">
    <property type="term" value="C:plasma membrane"/>
    <property type="evidence" value="ECO:0007669"/>
    <property type="project" value="TreeGrafter"/>
</dbReference>
<dbReference type="EMBL" id="AP022614">
    <property type="protein sequence ID" value="BBZ46471.1"/>
    <property type="molecule type" value="Genomic_DNA"/>
</dbReference>
<dbReference type="RefSeq" id="WP_085268550.1">
    <property type="nucleotide sequence ID" value="NZ_AP022614.1"/>
</dbReference>
<keyword evidence="3" id="KW-1185">Reference proteome</keyword>
<dbReference type="InterPro" id="IPR041482">
    <property type="entry name" value="LSDAT_prok"/>
</dbReference>
<evidence type="ECO:0000259" key="1">
    <source>
        <dbReference type="Pfam" id="PF18171"/>
    </source>
</evidence>
<evidence type="ECO:0000313" key="2">
    <source>
        <dbReference type="EMBL" id="BBZ46471.1"/>
    </source>
</evidence>
<organism evidence="2 3">
    <name type="scientific">Mycobacterium parmense</name>
    <dbReference type="NCBI Taxonomy" id="185642"/>
    <lineage>
        <taxon>Bacteria</taxon>
        <taxon>Bacillati</taxon>
        <taxon>Actinomycetota</taxon>
        <taxon>Actinomycetes</taxon>
        <taxon>Mycobacteriales</taxon>
        <taxon>Mycobacteriaceae</taxon>
        <taxon>Mycobacterium</taxon>
        <taxon>Mycobacterium simiae complex</taxon>
    </lineage>
</organism>
<name>A0A7I7Z0E3_9MYCO</name>
<gene>
    <name evidence="2" type="ORF">MPRM_37520</name>
</gene>
<proteinExistence type="predicted"/>
<accession>A0A7I7Z0E3</accession>
<sequence length="248" mass="24535">MTTPFGIELSGAVTAPAVRVGTVGELTDALDALGLRPPRPTLVVAGGAAGLEDARTDGLRPVFGTGIVPALQESGAVAIDGGTRVGVMRLLGEARAESRAQFPLVGVLAAGPLGLSTEEDRPGVHPELEPHHTHFLIVPGQQWGAEAPWIARTATALAGSARSLTVLVNGGQIAYSDVEHSVGAGRPVVVISGSGGTAEALAAALAGASTDDRTSALVASGLVSSVAVGEPAALAELLAATFAGPANA</sequence>
<dbReference type="PANTHER" id="PTHR13800">
    <property type="entry name" value="TRANSIENT RECEPTOR POTENTIAL CATION CHANNEL, SUBFAMILY M, MEMBER 6"/>
    <property type="match status" value="1"/>
</dbReference>
<dbReference type="GO" id="GO:0099604">
    <property type="term" value="F:ligand-gated calcium channel activity"/>
    <property type="evidence" value="ECO:0007669"/>
    <property type="project" value="TreeGrafter"/>
</dbReference>
<dbReference type="OrthoDB" id="582259at2"/>
<reference evidence="2 3" key="1">
    <citation type="journal article" date="2019" name="Emerg. Microbes Infect.">
        <title>Comprehensive subspecies identification of 175 nontuberculous mycobacteria species based on 7547 genomic profiles.</title>
        <authorList>
            <person name="Matsumoto Y."/>
            <person name="Kinjo T."/>
            <person name="Motooka D."/>
            <person name="Nabeya D."/>
            <person name="Jung N."/>
            <person name="Uechi K."/>
            <person name="Horii T."/>
            <person name="Iida T."/>
            <person name="Fujita J."/>
            <person name="Nakamura S."/>
        </authorList>
    </citation>
    <scope>NUCLEOTIDE SEQUENCE [LARGE SCALE GENOMIC DNA]</scope>
    <source>
        <strain evidence="2 3">JCM 14742</strain>
    </source>
</reference>
<feature type="domain" description="LSDAT prokaryote" evidence="1">
    <location>
        <begin position="39"/>
        <end position="232"/>
    </location>
</feature>
<dbReference type="AlphaFoldDB" id="A0A7I7Z0E3"/>
<dbReference type="Pfam" id="PF18171">
    <property type="entry name" value="LSDAT_prok"/>
    <property type="match status" value="1"/>
</dbReference>
<protein>
    <recommendedName>
        <fullName evidence="1">LSDAT prokaryote domain-containing protein</fullName>
    </recommendedName>
</protein>
<dbReference type="Proteomes" id="UP000467105">
    <property type="component" value="Chromosome"/>
</dbReference>
<dbReference type="InterPro" id="IPR050927">
    <property type="entry name" value="TRPM"/>
</dbReference>
<evidence type="ECO:0000313" key="3">
    <source>
        <dbReference type="Proteomes" id="UP000467105"/>
    </source>
</evidence>
<dbReference type="PANTHER" id="PTHR13800:SF12">
    <property type="entry name" value="TRANSIENT RECEPTOR POTENTIAL CATION CHANNEL SUBFAMILY M MEMBER-LIKE 2"/>
    <property type="match status" value="1"/>
</dbReference>